<feature type="transmembrane region" description="Helical" evidence="1">
    <location>
        <begin position="30"/>
        <end position="47"/>
    </location>
</feature>
<proteinExistence type="predicted"/>
<evidence type="ECO:0000256" key="1">
    <source>
        <dbReference type="SAM" id="Phobius"/>
    </source>
</evidence>
<keyword evidence="1" id="KW-1133">Transmembrane helix</keyword>
<sequence>MKASKYVLLVIGLLAIAAIVYNLFQGEAFINQIITLVCGASLIYGYFELDRSENK</sequence>
<evidence type="ECO:0000313" key="2">
    <source>
        <dbReference type="EMBL" id="PWK18995.1"/>
    </source>
</evidence>
<organism evidence="2 3">
    <name type="scientific">Xanthomarina spongicola</name>
    <dbReference type="NCBI Taxonomy" id="570520"/>
    <lineage>
        <taxon>Bacteria</taxon>
        <taxon>Pseudomonadati</taxon>
        <taxon>Bacteroidota</taxon>
        <taxon>Flavobacteriia</taxon>
        <taxon>Flavobacteriales</taxon>
        <taxon>Flavobacteriaceae</taxon>
        <taxon>Xanthomarina</taxon>
    </lineage>
</organism>
<name>A0A316DM66_9FLAO</name>
<feature type="transmembrane region" description="Helical" evidence="1">
    <location>
        <begin position="7"/>
        <end position="24"/>
    </location>
</feature>
<dbReference type="Proteomes" id="UP000245430">
    <property type="component" value="Unassembled WGS sequence"/>
</dbReference>
<keyword evidence="3" id="KW-1185">Reference proteome</keyword>
<dbReference type="AlphaFoldDB" id="A0A316DM66"/>
<evidence type="ECO:0000313" key="3">
    <source>
        <dbReference type="Proteomes" id="UP000245430"/>
    </source>
</evidence>
<dbReference type="RefSeq" id="WP_170109817.1">
    <property type="nucleotide sequence ID" value="NZ_QGGP01000003.1"/>
</dbReference>
<keyword evidence="1" id="KW-0472">Membrane</keyword>
<comment type="caution">
    <text evidence="2">The sequence shown here is derived from an EMBL/GenBank/DDBJ whole genome shotgun (WGS) entry which is preliminary data.</text>
</comment>
<accession>A0A316DM66</accession>
<gene>
    <name evidence="2" type="ORF">LX78_01471</name>
</gene>
<reference evidence="2 3" key="1">
    <citation type="submission" date="2018-05" db="EMBL/GenBank/DDBJ databases">
        <title>Genomic Encyclopedia of Archaeal and Bacterial Type Strains, Phase II (KMG-II): from individual species to whole genera.</title>
        <authorList>
            <person name="Goeker M."/>
        </authorList>
    </citation>
    <scope>NUCLEOTIDE SEQUENCE [LARGE SCALE GENOMIC DNA]</scope>
    <source>
        <strain evidence="2 3">DSM 22637</strain>
    </source>
</reference>
<dbReference type="EMBL" id="QGGP01000003">
    <property type="protein sequence ID" value="PWK18995.1"/>
    <property type="molecule type" value="Genomic_DNA"/>
</dbReference>
<keyword evidence="1" id="KW-0812">Transmembrane</keyword>
<protein>
    <submittedName>
        <fullName evidence="2">Uncharacterized protein</fullName>
    </submittedName>
</protein>